<comment type="subcellular location">
    <subcellularLocation>
        <location evidence="1">Cell membrane</location>
        <topology evidence="1">Peripheral membrane protein</topology>
    </subcellularLocation>
</comment>
<protein>
    <submittedName>
        <fullName evidence="8">Amino acid ABC transporter ATP-binding protein</fullName>
    </submittedName>
</protein>
<evidence type="ECO:0000256" key="3">
    <source>
        <dbReference type="ARBA" id="ARBA00022475"/>
    </source>
</evidence>
<evidence type="ECO:0000256" key="2">
    <source>
        <dbReference type="ARBA" id="ARBA00022448"/>
    </source>
</evidence>
<dbReference type="InterPro" id="IPR003439">
    <property type="entry name" value="ABC_transporter-like_ATP-bd"/>
</dbReference>
<sequence length="249" mass="27825">MAVLEVRNVKKVFGDNVILRGIDLDVQKGDIIVILGPSGSGKTTFLRCLNLLEKPDEGSMVLNGREYNLKNVKNKEKLEIRRNTSFVFQNYNLFVNKTVLSNVTLGLTVGRHMKKEEAEKTGKELLDKVGLAGKYDYYPAQLSGGMQQRVGIARAMAANPEVILFDEPTSALDPELVGEVLNVMKQFAKQGVPMIVVTHEMQFAREVASQVIFMADGVVVEKGTPEEIFDHPKEEATRKFLKRILKEES</sequence>
<evidence type="ECO:0000313" key="8">
    <source>
        <dbReference type="EMBL" id="RGS41306.1"/>
    </source>
</evidence>
<evidence type="ECO:0000256" key="4">
    <source>
        <dbReference type="ARBA" id="ARBA00022741"/>
    </source>
</evidence>
<evidence type="ECO:0000259" key="7">
    <source>
        <dbReference type="PROSITE" id="PS50893"/>
    </source>
</evidence>
<keyword evidence="3" id="KW-1003">Cell membrane</keyword>
<dbReference type="InterPro" id="IPR017871">
    <property type="entry name" value="ABC_transporter-like_CS"/>
</dbReference>
<reference evidence="8 9" key="1">
    <citation type="submission" date="2018-08" db="EMBL/GenBank/DDBJ databases">
        <title>A genome reference for cultivated species of the human gut microbiota.</title>
        <authorList>
            <person name="Zou Y."/>
            <person name="Xue W."/>
            <person name="Luo G."/>
        </authorList>
    </citation>
    <scope>NUCLEOTIDE SEQUENCE [LARGE SCALE GENOMIC DNA]</scope>
    <source>
        <strain evidence="8 9">AF22-12AC</strain>
    </source>
</reference>
<keyword evidence="6" id="KW-0472">Membrane</keyword>
<dbReference type="InterPro" id="IPR027417">
    <property type="entry name" value="P-loop_NTPase"/>
</dbReference>
<dbReference type="InterPro" id="IPR050086">
    <property type="entry name" value="MetN_ABC_transporter-like"/>
</dbReference>
<dbReference type="PANTHER" id="PTHR43166:SF35">
    <property type="entry name" value="L-CYSTINE IMPORT ATP-BINDING PROTEIN TCYN"/>
    <property type="match status" value="1"/>
</dbReference>
<keyword evidence="4" id="KW-0547">Nucleotide-binding</keyword>
<dbReference type="InterPro" id="IPR003593">
    <property type="entry name" value="AAA+_ATPase"/>
</dbReference>
<organism evidence="8 9">
    <name type="scientific">Roseburia hominis</name>
    <dbReference type="NCBI Taxonomy" id="301301"/>
    <lineage>
        <taxon>Bacteria</taxon>
        <taxon>Bacillati</taxon>
        <taxon>Bacillota</taxon>
        <taxon>Clostridia</taxon>
        <taxon>Lachnospirales</taxon>
        <taxon>Lachnospiraceae</taxon>
        <taxon>Roseburia</taxon>
    </lineage>
</organism>
<dbReference type="SUPFAM" id="SSF52540">
    <property type="entry name" value="P-loop containing nucleoside triphosphate hydrolases"/>
    <property type="match status" value="1"/>
</dbReference>
<keyword evidence="2" id="KW-0813">Transport</keyword>
<evidence type="ECO:0000313" key="9">
    <source>
        <dbReference type="Proteomes" id="UP000266172"/>
    </source>
</evidence>
<proteinExistence type="predicted"/>
<dbReference type="Gene3D" id="3.40.50.300">
    <property type="entry name" value="P-loop containing nucleotide triphosphate hydrolases"/>
    <property type="match status" value="1"/>
</dbReference>
<dbReference type="Pfam" id="PF00005">
    <property type="entry name" value="ABC_tran"/>
    <property type="match status" value="1"/>
</dbReference>
<evidence type="ECO:0000256" key="6">
    <source>
        <dbReference type="ARBA" id="ARBA00023136"/>
    </source>
</evidence>
<dbReference type="GO" id="GO:0016887">
    <property type="term" value="F:ATP hydrolysis activity"/>
    <property type="evidence" value="ECO:0007669"/>
    <property type="project" value="InterPro"/>
</dbReference>
<keyword evidence="5 8" id="KW-0067">ATP-binding</keyword>
<dbReference type="AlphaFoldDB" id="A0A395V7V5"/>
<dbReference type="RefSeq" id="WP_118097061.1">
    <property type="nucleotide sequence ID" value="NZ_QRVL01000003.1"/>
</dbReference>
<dbReference type="InterPro" id="IPR030679">
    <property type="entry name" value="ABC_ATPase_HisP-typ"/>
</dbReference>
<dbReference type="EMBL" id="QRVL01000003">
    <property type="protein sequence ID" value="RGS41306.1"/>
    <property type="molecule type" value="Genomic_DNA"/>
</dbReference>
<gene>
    <name evidence="8" type="ORF">DWX93_06550</name>
</gene>
<dbReference type="PIRSF" id="PIRSF039085">
    <property type="entry name" value="ABC_ATPase_HisP"/>
    <property type="match status" value="1"/>
</dbReference>
<dbReference type="SMART" id="SM00382">
    <property type="entry name" value="AAA"/>
    <property type="match status" value="1"/>
</dbReference>
<evidence type="ECO:0000256" key="1">
    <source>
        <dbReference type="ARBA" id="ARBA00004202"/>
    </source>
</evidence>
<dbReference type="PANTHER" id="PTHR43166">
    <property type="entry name" value="AMINO ACID IMPORT ATP-BINDING PROTEIN"/>
    <property type="match status" value="1"/>
</dbReference>
<evidence type="ECO:0000256" key="5">
    <source>
        <dbReference type="ARBA" id="ARBA00022840"/>
    </source>
</evidence>
<comment type="caution">
    <text evidence="8">The sequence shown here is derived from an EMBL/GenBank/DDBJ whole genome shotgun (WGS) entry which is preliminary data.</text>
</comment>
<dbReference type="GO" id="GO:0005524">
    <property type="term" value="F:ATP binding"/>
    <property type="evidence" value="ECO:0007669"/>
    <property type="project" value="UniProtKB-KW"/>
</dbReference>
<dbReference type="CDD" id="cd03262">
    <property type="entry name" value="ABC_HisP_GlnQ"/>
    <property type="match status" value="1"/>
</dbReference>
<accession>A0A395V7V5</accession>
<dbReference type="GO" id="GO:0005886">
    <property type="term" value="C:plasma membrane"/>
    <property type="evidence" value="ECO:0007669"/>
    <property type="project" value="UniProtKB-SubCell"/>
</dbReference>
<feature type="domain" description="ABC transporter" evidence="7">
    <location>
        <begin position="4"/>
        <end position="241"/>
    </location>
</feature>
<dbReference type="PROSITE" id="PS50893">
    <property type="entry name" value="ABC_TRANSPORTER_2"/>
    <property type="match status" value="1"/>
</dbReference>
<name>A0A395V7V5_9FIRM</name>
<dbReference type="PROSITE" id="PS00211">
    <property type="entry name" value="ABC_TRANSPORTER_1"/>
    <property type="match status" value="1"/>
</dbReference>
<dbReference type="GO" id="GO:0015424">
    <property type="term" value="F:ABC-type amino acid transporter activity"/>
    <property type="evidence" value="ECO:0007669"/>
    <property type="project" value="InterPro"/>
</dbReference>
<dbReference type="Proteomes" id="UP000266172">
    <property type="component" value="Unassembled WGS sequence"/>
</dbReference>